<reference evidence="1" key="1">
    <citation type="submission" date="2022-03" db="EMBL/GenBank/DDBJ databases">
        <authorList>
            <person name="Tunstrom K."/>
        </authorList>
    </citation>
    <scope>NUCLEOTIDE SEQUENCE</scope>
</reference>
<protein>
    <submittedName>
        <fullName evidence="1">Uncharacterized protein</fullName>
    </submittedName>
</protein>
<gene>
    <name evidence="1" type="ORF">EEDITHA_LOCUS696</name>
</gene>
<dbReference type="EMBL" id="CAKOGL010000002">
    <property type="protein sequence ID" value="CAH2084087.1"/>
    <property type="molecule type" value="Genomic_DNA"/>
</dbReference>
<dbReference type="Proteomes" id="UP001153954">
    <property type="component" value="Unassembled WGS sequence"/>
</dbReference>
<accession>A0AAU9TDE5</accession>
<proteinExistence type="predicted"/>
<dbReference type="AlphaFoldDB" id="A0AAU9TDE5"/>
<keyword evidence="2" id="KW-1185">Reference proteome</keyword>
<sequence>MPRKQTKEEILEKAKLARRNRYAEIKSDPVKYAVEKEKEHQRYLKRKESKKILSIQEMTPTAKKVQRERWRDNFKRYYQRKLLQKREAELINSNTPSGSDTDVPLKIDNDVGQETKEIPPVPIREQGPSNLILLNMKKKIRHLEYILQKKGKVHKLQLRDLERKVDNYRKICQRLKKQLQSPNSKATRLIKDKTKVVEVKKRCYLVKL</sequence>
<comment type="caution">
    <text evidence="1">The sequence shown here is derived from an EMBL/GenBank/DDBJ whole genome shotgun (WGS) entry which is preliminary data.</text>
</comment>
<organism evidence="1 2">
    <name type="scientific">Euphydryas editha</name>
    <name type="common">Edith's checkerspot</name>
    <dbReference type="NCBI Taxonomy" id="104508"/>
    <lineage>
        <taxon>Eukaryota</taxon>
        <taxon>Metazoa</taxon>
        <taxon>Ecdysozoa</taxon>
        <taxon>Arthropoda</taxon>
        <taxon>Hexapoda</taxon>
        <taxon>Insecta</taxon>
        <taxon>Pterygota</taxon>
        <taxon>Neoptera</taxon>
        <taxon>Endopterygota</taxon>
        <taxon>Lepidoptera</taxon>
        <taxon>Glossata</taxon>
        <taxon>Ditrysia</taxon>
        <taxon>Papilionoidea</taxon>
        <taxon>Nymphalidae</taxon>
        <taxon>Nymphalinae</taxon>
        <taxon>Euphydryas</taxon>
    </lineage>
</organism>
<name>A0AAU9TDE5_EUPED</name>
<evidence type="ECO:0000313" key="1">
    <source>
        <dbReference type="EMBL" id="CAH2084087.1"/>
    </source>
</evidence>
<evidence type="ECO:0000313" key="2">
    <source>
        <dbReference type="Proteomes" id="UP001153954"/>
    </source>
</evidence>